<evidence type="ECO:0000256" key="1">
    <source>
        <dbReference type="ARBA" id="ARBA00022729"/>
    </source>
</evidence>
<dbReference type="EMBL" id="LGTQ01000010">
    <property type="protein sequence ID" value="KPM47678.1"/>
    <property type="molecule type" value="Genomic_DNA"/>
</dbReference>
<dbReference type="RefSeq" id="WP_055149478.1">
    <property type="nucleotide sequence ID" value="NZ_JXSZ01000010.1"/>
</dbReference>
<dbReference type="SUPFAM" id="SSF69318">
    <property type="entry name" value="Integrin alpha N-terminal domain"/>
    <property type="match status" value="1"/>
</dbReference>
<keyword evidence="3" id="KW-1185">Reference proteome</keyword>
<sequence length="383" mass="43305">MQKLLFFCLTFSALISHGQTSPNFEKTIVTRDFLSEGVAAGDLNNDGLKDIITGYYWFEAPDWIKHEIAPSRVYQPRKEYSKSFLVYTIDVNQDGWEDVVNIDYPGTAAYWFENPQNQNVEWKKHIIADSVGVGNESPGFIDMDEDGRIDILCSDVAKKQIIWLQAPTEPGQTEWVKHAISQENVAGTDRYSHGIGYGDINHDGFKDVVITAGWFEGKDDLSSGDWIFHPADLGEACSHMQILDINEDGKNDVVSASAHKLGVWWYEQIEEEGKINFKRHLMSETTAQTHSSIMVDLDGNGRQDYLTGKRYLAHNGNDAGDADAPILMWFFFTPEPPHYYEQIIDIDSGAGLNIAIEDMNQDERPDIILSNKNGVFLIENHLF</sequence>
<name>A0A0P7C3G5_9BACT</name>
<dbReference type="PANTHER" id="PTHR44103:SF1">
    <property type="entry name" value="PROPROTEIN CONVERTASE P"/>
    <property type="match status" value="1"/>
</dbReference>
<keyword evidence="1" id="KW-0732">Signal</keyword>
<gene>
    <name evidence="2" type="ORF">AFM12_14505</name>
</gene>
<keyword evidence="2" id="KW-0401">Integrin</keyword>
<dbReference type="OrthoDB" id="9816120at2"/>
<organism evidence="2 3">
    <name type="scientific">Jiulongibacter sediminis</name>
    <dbReference type="NCBI Taxonomy" id="1605367"/>
    <lineage>
        <taxon>Bacteria</taxon>
        <taxon>Pseudomonadati</taxon>
        <taxon>Bacteroidota</taxon>
        <taxon>Cytophagia</taxon>
        <taxon>Cytophagales</taxon>
        <taxon>Leadbetterellaceae</taxon>
        <taxon>Jiulongibacter</taxon>
    </lineage>
</organism>
<proteinExistence type="predicted"/>
<dbReference type="Pfam" id="PF13517">
    <property type="entry name" value="FG-GAP_3"/>
    <property type="match status" value="2"/>
</dbReference>
<dbReference type="InterPro" id="IPR013517">
    <property type="entry name" value="FG-GAP"/>
</dbReference>
<dbReference type="GO" id="GO:0007229">
    <property type="term" value="P:integrin-mediated signaling pathway"/>
    <property type="evidence" value="ECO:0007669"/>
    <property type="project" value="UniProtKB-KW"/>
</dbReference>
<evidence type="ECO:0000313" key="3">
    <source>
        <dbReference type="Proteomes" id="UP000050454"/>
    </source>
</evidence>
<accession>A0A0P7C3G5</accession>
<dbReference type="InterPro" id="IPR028994">
    <property type="entry name" value="Integrin_alpha_N"/>
</dbReference>
<protein>
    <submittedName>
        <fullName evidence="2">Alpha integrin</fullName>
    </submittedName>
</protein>
<dbReference type="PANTHER" id="PTHR44103">
    <property type="entry name" value="PROPROTEIN CONVERTASE P"/>
    <property type="match status" value="1"/>
</dbReference>
<comment type="caution">
    <text evidence="2">The sequence shown here is derived from an EMBL/GenBank/DDBJ whole genome shotgun (WGS) entry which is preliminary data.</text>
</comment>
<dbReference type="Gene3D" id="2.130.10.130">
    <property type="entry name" value="Integrin alpha, N-terminal"/>
    <property type="match status" value="2"/>
</dbReference>
<dbReference type="PATRIC" id="fig|1605367.3.peg.308"/>
<dbReference type="Proteomes" id="UP000050454">
    <property type="component" value="Unassembled WGS sequence"/>
</dbReference>
<reference evidence="2 3" key="1">
    <citation type="submission" date="2015-07" db="EMBL/GenBank/DDBJ databases">
        <title>The draft genome sequence of Leadbetterella sp. JN14-9.</title>
        <authorList>
            <person name="Liu Y."/>
            <person name="Du J."/>
            <person name="Shao Z."/>
        </authorList>
    </citation>
    <scope>NUCLEOTIDE SEQUENCE [LARGE SCALE GENOMIC DNA]</scope>
    <source>
        <strain evidence="2 3">JN14-9</strain>
    </source>
</reference>
<evidence type="ECO:0000313" key="2">
    <source>
        <dbReference type="EMBL" id="KPM47678.1"/>
    </source>
</evidence>
<dbReference type="STRING" id="1605367.AFM12_14505"/>
<dbReference type="AlphaFoldDB" id="A0A0P7C3G5"/>